<proteinExistence type="predicted"/>
<evidence type="ECO:0000313" key="4">
    <source>
        <dbReference type="Proteomes" id="UP000283644"/>
    </source>
</evidence>
<dbReference type="InterPro" id="IPR012337">
    <property type="entry name" value="RNaseH-like_sf"/>
</dbReference>
<dbReference type="Proteomes" id="UP000283644">
    <property type="component" value="Unassembled WGS sequence"/>
</dbReference>
<dbReference type="Gene3D" id="3.30.420.10">
    <property type="entry name" value="Ribonuclease H-like superfamily/Ribonuclease H"/>
    <property type="match status" value="1"/>
</dbReference>
<name>A0A417XRZ3_9ACTN</name>
<feature type="compositionally biased region" description="Basic and acidic residues" evidence="1">
    <location>
        <begin position="68"/>
        <end position="82"/>
    </location>
</feature>
<sequence>EGKLYLDSVLDMGSRRIVGFGIGEHHDADLATAALRMAVAVRGGKDNIGAVIMHTDQGSEGEINRSSQHLDHGGVRWDDRGSRCRKRRLGRDGSGPRTGQCERRCAHRAGPSRRGLCSETSGA</sequence>
<dbReference type="EMBL" id="QXGH01000067">
    <property type="protein sequence ID" value="RHW22403.1"/>
    <property type="molecule type" value="Genomic_DNA"/>
</dbReference>
<evidence type="ECO:0000259" key="2">
    <source>
        <dbReference type="Pfam" id="PF00665"/>
    </source>
</evidence>
<dbReference type="OrthoDB" id="4281720at2"/>
<dbReference type="GO" id="GO:0003676">
    <property type="term" value="F:nucleic acid binding"/>
    <property type="evidence" value="ECO:0007669"/>
    <property type="project" value="InterPro"/>
</dbReference>
<protein>
    <submittedName>
        <fullName evidence="3">Transposase</fullName>
    </submittedName>
</protein>
<dbReference type="GO" id="GO:0015074">
    <property type="term" value="P:DNA integration"/>
    <property type="evidence" value="ECO:0007669"/>
    <property type="project" value="InterPro"/>
</dbReference>
<evidence type="ECO:0000313" key="3">
    <source>
        <dbReference type="EMBL" id="RHW22403.1"/>
    </source>
</evidence>
<dbReference type="SUPFAM" id="SSF53098">
    <property type="entry name" value="Ribonuclease H-like"/>
    <property type="match status" value="1"/>
</dbReference>
<dbReference type="AlphaFoldDB" id="A0A417XRZ3"/>
<feature type="domain" description="Integrase catalytic" evidence="2">
    <location>
        <begin position="2"/>
        <end position="77"/>
    </location>
</feature>
<comment type="caution">
    <text evidence="3">The sequence shown here is derived from an EMBL/GenBank/DDBJ whole genome shotgun (WGS) entry which is preliminary data.</text>
</comment>
<dbReference type="InterPro" id="IPR036397">
    <property type="entry name" value="RNaseH_sf"/>
</dbReference>
<keyword evidence="4" id="KW-1185">Reference proteome</keyword>
<gene>
    <name evidence="3" type="ORF">D0Z08_31565</name>
</gene>
<dbReference type="InterPro" id="IPR001584">
    <property type="entry name" value="Integrase_cat-core"/>
</dbReference>
<feature type="non-terminal residue" evidence="3">
    <location>
        <position position="1"/>
    </location>
</feature>
<organism evidence="3 4">
    <name type="scientific">Nocardioides immobilis</name>
    <dbReference type="NCBI Taxonomy" id="2049295"/>
    <lineage>
        <taxon>Bacteria</taxon>
        <taxon>Bacillati</taxon>
        <taxon>Actinomycetota</taxon>
        <taxon>Actinomycetes</taxon>
        <taxon>Propionibacteriales</taxon>
        <taxon>Nocardioidaceae</taxon>
        <taxon>Nocardioides</taxon>
    </lineage>
</organism>
<accession>A0A417XRZ3</accession>
<feature type="region of interest" description="Disordered" evidence="1">
    <location>
        <begin position="59"/>
        <end position="123"/>
    </location>
</feature>
<dbReference type="Pfam" id="PF00665">
    <property type="entry name" value="rve"/>
    <property type="match status" value="1"/>
</dbReference>
<reference evidence="3 4" key="1">
    <citation type="submission" date="2018-09" db="EMBL/GenBank/DDBJ databases">
        <title>Genome sequencing of Nocardioides immobilis CCTCC AB 2017083 for comparison to Nocardioides silvaticus.</title>
        <authorList>
            <person name="Li C."/>
            <person name="Wang G."/>
        </authorList>
    </citation>
    <scope>NUCLEOTIDE SEQUENCE [LARGE SCALE GENOMIC DNA]</scope>
    <source>
        <strain evidence="3 4">CCTCC AB 2017083</strain>
    </source>
</reference>
<evidence type="ECO:0000256" key="1">
    <source>
        <dbReference type="SAM" id="MobiDB-lite"/>
    </source>
</evidence>